<dbReference type="InterPro" id="IPR009057">
    <property type="entry name" value="Homeodomain-like_sf"/>
</dbReference>
<evidence type="ECO:0000256" key="2">
    <source>
        <dbReference type="ARBA" id="ARBA00023125"/>
    </source>
</evidence>
<proteinExistence type="predicted"/>
<dbReference type="Gene3D" id="1.10.357.10">
    <property type="entry name" value="Tetracycline Repressor, domain 2"/>
    <property type="match status" value="1"/>
</dbReference>
<accession>A0ABP4EE83</accession>
<sequence length="189" mass="19937">MSYHHGDLRQAVLQAAAERIAADGVAALNLRSLARDLGVAHTAPRHHFGDKRGVLTALAAQGYRQMAERIAVQRGGDLLDAGVAYVQFAVEHPGHFAVMFRPDLVDESEPELQEAVGALGRSLIAAVAAFRGEPVAEASSGDPREQSGTLAAWSIAHGLAHLMLAGVAAPAEGESRAEFIRRTLAHIAV</sequence>
<evidence type="ECO:0000313" key="7">
    <source>
        <dbReference type="Proteomes" id="UP001501581"/>
    </source>
</evidence>
<gene>
    <name evidence="6" type="ORF">GCM10009668_18860</name>
</gene>
<dbReference type="Pfam" id="PF13305">
    <property type="entry name" value="TetR_C_33"/>
    <property type="match status" value="1"/>
</dbReference>
<reference evidence="7" key="1">
    <citation type="journal article" date="2019" name="Int. J. Syst. Evol. Microbiol.">
        <title>The Global Catalogue of Microorganisms (GCM) 10K type strain sequencing project: providing services to taxonomists for standard genome sequencing and annotation.</title>
        <authorList>
            <consortium name="The Broad Institute Genomics Platform"/>
            <consortium name="The Broad Institute Genome Sequencing Center for Infectious Disease"/>
            <person name="Wu L."/>
            <person name="Ma J."/>
        </authorList>
    </citation>
    <scope>NUCLEOTIDE SEQUENCE [LARGE SCALE GENOMIC DNA]</scope>
    <source>
        <strain evidence="7">JCM 13008</strain>
    </source>
</reference>
<feature type="domain" description="HTH tetR-type" evidence="5">
    <location>
        <begin position="6"/>
        <end position="66"/>
    </location>
</feature>
<evidence type="ECO:0000259" key="5">
    <source>
        <dbReference type="PROSITE" id="PS50977"/>
    </source>
</evidence>
<comment type="caution">
    <text evidence="6">The sequence shown here is derived from an EMBL/GenBank/DDBJ whole genome shotgun (WGS) entry which is preliminary data.</text>
</comment>
<evidence type="ECO:0000256" key="1">
    <source>
        <dbReference type="ARBA" id="ARBA00023015"/>
    </source>
</evidence>
<evidence type="ECO:0000256" key="3">
    <source>
        <dbReference type="ARBA" id="ARBA00023163"/>
    </source>
</evidence>
<dbReference type="RefSeq" id="WP_343993690.1">
    <property type="nucleotide sequence ID" value="NZ_BAAALG010000007.1"/>
</dbReference>
<dbReference type="SUPFAM" id="SSF46689">
    <property type="entry name" value="Homeodomain-like"/>
    <property type="match status" value="1"/>
</dbReference>
<dbReference type="EMBL" id="BAAALG010000007">
    <property type="protein sequence ID" value="GAA1100969.1"/>
    <property type="molecule type" value="Genomic_DNA"/>
</dbReference>
<dbReference type="InterPro" id="IPR001647">
    <property type="entry name" value="HTH_TetR"/>
</dbReference>
<keyword evidence="1" id="KW-0805">Transcription regulation</keyword>
<keyword evidence="2 4" id="KW-0238">DNA-binding</keyword>
<protein>
    <submittedName>
        <fullName evidence="6">TetR/AcrR family transcriptional regulator</fullName>
    </submittedName>
</protein>
<dbReference type="PROSITE" id="PS50977">
    <property type="entry name" value="HTH_TETR_2"/>
    <property type="match status" value="1"/>
</dbReference>
<keyword evidence="3" id="KW-0804">Transcription</keyword>
<evidence type="ECO:0000313" key="6">
    <source>
        <dbReference type="EMBL" id="GAA1100969.1"/>
    </source>
</evidence>
<evidence type="ECO:0000256" key="4">
    <source>
        <dbReference type="PROSITE-ProRule" id="PRU00335"/>
    </source>
</evidence>
<keyword evidence="7" id="KW-1185">Reference proteome</keyword>
<dbReference type="SUPFAM" id="SSF48498">
    <property type="entry name" value="Tetracyclin repressor-like, C-terminal domain"/>
    <property type="match status" value="1"/>
</dbReference>
<dbReference type="InterPro" id="IPR036271">
    <property type="entry name" value="Tet_transcr_reg_TetR-rel_C_sf"/>
</dbReference>
<organism evidence="6 7">
    <name type="scientific">Nocardioides dubius</name>
    <dbReference type="NCBI Taxonomy" id="317019"/>
    <lineage>
        <taxon>Bacteria</taxon>
        <taxon>Bacillati</taxon>
        <taxon>Actinomycetota</taxon>
        <taxon>Actinomycetes</taxon>
        <taxon>Propionibacteriales</taxon>
        <taxon>Nocardioidaceae</taxon>
        <taxon>Nocardioides</taxon>
    </lineage>
</organism>
<feature type="DNA-binding region" description="H-T-H motif" evidence="4">
    <location>
        <begin position="29"/>
        <end position="48"/>
    </location>
</feature>
<dbReference type="InterPro" id="IPR025996">
    <property type="entry name" value="MT1864/Rv1816-like_C"/>
</dbReference>
<dbReference type="Proteomes" id="UP001501581">
    <property type="component" value="Unassembled WGS sequence"/>
</dbReference>
<name>A0ABP4EE83_9ACTN</name>